<evidence type="ECO:0000313" key="8">
    <source>
        <dbReference type="Proteomes" id="UP000265716"/>
    </source>
</evidence>
<dbReference type="SUPFAM" id="SSF161219">
    <property type="entry name" value="CHY zinc finger-like"/>
    <property type="match status" value="1"/>
</dbReference>
<sequence length="183" mass="20368">MAIIPRIRSEVPCRQCHVKLAVECKAFSIVNQSTDRYVDHSQPKTKKKLVVEDGIVVGSPLPNQGRCAHYAKSFRWFRFQCCGKAYPCDKCHAASATCPDADKGSSKIRHQLKECPCGNVVGAANTSTHWEGGKGCRDSARMSSADPKKFSGVSKTKSMKFKRVGAEAKKRREQRQQQQHSNK</sequence>
<evidence type="ECO:0000256" key="4">
    <source>
        <dbReference type="PROSITE-ProRule" id="PRU00601"/>
    </source>
</evidence>
<protein>
    <recommendedName>
        <fullName evidence="6">CHY-type domain-containing protein</fullName>
    </recommendedName>
</protein>
<evidence type="ECO:0000256" key="5">
    <source>
        <dbReference type="SAM" id="MobiDB-lite"/>
    </source>
</evidence>
<dbReference type="GO" id="GO:0008270">
    <property type="term" value="F:zinc ion binding"/>
    <property type="evidence" value="ECO:0007669"/>
    <property type="project" value="UniProtKB-KW"/>
</dbReference>
<accession>A0A397CMC7</accession>
<organism evidence="7 8">
    <name type="scientific">Aphanomyces astaci</name>
    <name type="common">Crayfish plague agent</name>
    <dbReference type="NCBI Taxonomy" id="112090"/>
    <lineage>
        <taxon>Eukaryota</taxon>
        <taxon>Sar</taxon>
        <taxon>Stramenopiles</taxon>
        <taxon>Oomycota</taxon>
        <taxon>Saprolegniomycetes</taxon>
        <taxon>Saprolegniales</taxon>
        <taxon>Verrucalvaceae</taxon>
        <taxon>Aphanomyces</taxon>
    </lineage>
</organism>
<dbReference type="InterPro" id="IPR037274">
    <property type="entry name" value="Znf_CHY_sf"/>
</dbReference>
<comment type="caution">
    <text evidence="7">The sequence shown here is derived from an EMBL/GenBank/DDBJ whole genome shotgun (WGS) entry which is preliminary data.</text>
</comment>
<reference evidence="7 8" key="1">
    <citation type="submission" date="2018-08" db="EMBL/GenBank/DDBJ databases">
        <title>Aphanomyces genome sequencing and annotation.</title>
        <authorList>
            <person name="Minardi D."/>
            <person name="Oidtmann B."/>
            <person name="Van Der Giezen M."/>
            <person name="Studholme D.J."/>
        </authorList>
    </citation>
    <scope>NUCLEOTIDE SEQUENCE [LARGE SCALE GENOMIC DNA]</scope>
    <source>
        <strain evidence="7 8">SA</strain>
    </source>
</reference>
<evidence type="ECO:0000256" key="1">
    <source>
        <dbReference type="ARBA" id="ARBA00022723"/>
    </source>
</evidence>
<feature type="compositionally biased region" description="Basic and acidic residues" evidence="5">
    <location>
        <begin position="131"/>
        <end position="140"/>
    </location>
</feature>
<proteinExistence type="predicted"/>
<dbReference type="EMBL" id="QUTC01007770">
    <property type="protein sequence ID" value="RHY46439.1"/>
    <property type="molecule type" value="Genomic_DNA"/>
</dbReference>
<feature type="domain" description="CHY-type" evidence="6">
    <location>
        <begin position="60"/>
        <end position="138"/>
    </location>
</feature>
<feature type="region of interest" description="Disordered" evidence="5">
    <location>
        <begin position="130"/>
        <end position="183"/>
    </location>
</feature>
<dbReference type="PROSITE" id="PS51266">
    <property type="entry name" value="ZF_CHY"/>
    <property type="match status" value="1"/>
</dbReference>
<keyword evidence="3" id="KW-0862">Zinc</keyword>
<keyword evidence="1" id="KW-0479">Metal-binding</keyword>
<evidence type="ECO:0000256" key="2">
    <source>
        <dbReference type="ARBA" id="ARBA00022771"/>
    </source>
</evidence>
<evidence type="ECO:0000313" key="7">
    <source>
        <dbReference type="EMBL" id="RHY46439.1"/>
    </source>
</evidence>
<name>A0A397CMC7_APHAT</name>
<dbReference type="InterPro" id="IPR008913">
    <property type="entry name" value="Znf_CHY"/>
</dbReference>
<keyword evidence="2 4" id="KW-0863">Zinc-finger</keyword>
<evidence type="ECO:0000256" key="3">
    <source>
        <dbReference type="ARBA" id="ARBA00022833"/>
    </source>
</evidence>
<evidence type="ECO:0000259" key="6">
    <source>
        <dbReference type="PROSITE" id="PS51266"/>
    </source>
</evidence>
<dbReference type="Proteomes" id="UP000265716">
    <property type="component" value="Unassembled WGS sequence"/>
</dbReference>
<dbReference type="AlphaFoldDB" id="A0A397CMC7"/>
<gene>
    <name evidence="7" type="ORF">DYB38_005948</name>
</gene>
<dbReference type="VEuPathDB" id="FungiDB:H257_10260"/>